<protein>
    <recommendedName>
        <fullName evidence="1">HTH luxR-type domain-containing protein</fullName>
    </recommendedName>
</protein>
<dbReference type="PANTHER" id="PTHR47691:SF3">
    <property type="entry name" value="HTH-TYPE TRANSCRIPTIONAL REGULATOR RV0890C-RELATED"/>
    <property type="match status" value="1"/>
</dbReference>
<dbReference type="SUPFAM" id="SSF46894">
    <property type="entry name" value="C-terminal effector domain of the bipartite response regulators"/>
    <property type="match status" value="1"/>
</dbReference>
<dbReference type="RefSeq" id="WP_344845878.1">
    <property type="nucleotide sequence ID" value="NZ_BAABAA010000008.1"/>
</dbReference>
<dbReference type="Gene3D" id="1.10.10.10">
    <property type="entry name" value="Winged helix-like DNA-binding domain superfamily/Winged helix DNA-binding domain"/>
    <property type="match status" value="1"/>
</dbReference>
<keyword evidence="3" id="KW-1185">Reference proteome</keyword>
<evidence type="ECO:0000313" key="2">
    <source>
        <dbReference type="EMBL" id="GAA3580493.1"/>
    </source>
</evidence>
<gene>
    <name evidence="2" type="ORF">GCM10022235_58480</name>
</gene>
<comment type="caution">
    <text evidence="2">The sequence shown here is derived from an EMBL/GenBank/DDBJ whole genome shotgun (WGS) entry which is preliminary data.</text>
</comment>
<dbReference type="Pfam" id="PF00196">
    <property type="entry name" value="GerE"/>
    <property type="match status" value="1"/>
</dbReference>
<dbReference type="InterPro" id="IPR000792">
    <property type="entry name" value="Tscrpt_reg_LuxR_C"/>
</dbReference>
<organism evidence="2 3">
    <name type="scientific">Kribbella ginsengisoli</name>
    <dbReference type="NCBI Taxonomy" id="363865"/>
    <lineage>
        <taxon>Bacteria</taxon>
        <taxon>Bacillati</taxon>
        <taxon>Actinomycetota</taxon>
        <taxon>Actinomycetes</taxon>
        <taxon>Propionibacteriales</taxon>
        <taxon>Kribbellaceae</taxon>
        <taxon>Kribbella</taxon>
    </lineage>
</organism>
<dbReference type="Pfam" id="PF13191">
    <property type="entry name" value="AAA_16"/>
    <property type="match status" value="1"/>
</dbReference>
<dbReference type="CDD" id="cd06170">
    <property type="entry name" value="LuxR_C_like"/>
    <property type="match status" value="1"/>
</dbReference>
<evidence type="ECO:0000313" key="3">
    <source>
        <dbReference type="Proteomes" id="UP001501222"/>
    </source>
</evidence>
<dbReference type="InterPro" id="IPR036388">
    <property type="entry name" value="WH-like_DNA-bd_sf"/>
</dbReference>
<dbReference type="Gene3D" id="3.40.50.300">
    <property type="entry name" value="P-loop containing nucleotide triphosphate hydrolases"/>
    <property type="match status" value="1"/>
</dbReference>
<dbReference type="PRINTS" id="PR00038">
    <property type="entry name" value="HTHLUXR"/>
</dbReference>
<dbReference type="PANTHER" id="PTHR47691">
    <property type="entry name" value="REGULATOR-RELATED"/>
    <property type="match status" value="1"/>
</dbReference>
<reference evidence="3" key="1">
    <citation type="journal article" date="2019" name="Int. J. Syst. Evol. Microbiol.">
        <title>The Global Catalogue of Microorganisms (GCM) 10K type strain sequencing project: providing services to taxonomists for standard genome sequencing and annotation.</title>
        <authorList>
            <consortium name="The Broad Institute Genomics Platform"/>
            <consortium name="The Broad Institute Genome Sequencing Center for Infectious Disease"/>
            <person name="Wu L."/>
            <person name="Ma J."/>
        </authorList>
    </citation>
    <scope>NUCLEOTIDE SEQUENCE [LARGE SCALE GENOMIC DNA]</scope>
    <source>
        <strain evidence="3">JCM 16928</strain>
    </source>
</reference>
<feature type="domain" description="HTH luxR-type" evidence="1">
    <location>
        <begin position="1"/>
        <end position="59"/>
    </location>
</feature>
<sequence length="878" mass="94524">MTDREQVVLDLVAGHLTNAEIADRLSISARTVESHVSSLIRKLEVADRRGLARRVAEIGLLGSQLHGRWPSPSGGFLGREAEMAALTELLSRRRMVTVAGPGGVGKTRLATQAVQRLTDEPTKDGWFVDLSQISDPRAVTAAVAAAVGVVEHPGYSVEDALSAVLARADGVLVLDNCEHLIAAVETCVRRLVNDCPGLTMVATSRQRLGAAYEWVYELPGLSQSDAVLLFRARAEAAGGVVPEDRRVAALCARLEGMALAIELAAARYPSLGLDGLTAALGDPLRLLGSDEGTRQRSLRATITWSVDLLSPDERAVFAACSVFASRFTVADAHTVAWPDRSEAEIARLLAIVADQHLLRVEIGTPTRYRFQEVVRQYATELLDDQGPVVEQRHAQWAQDTLTSLAMTEHDEEWCEAFDRLAVEVRVVLGRGVRGTEFGERFAEELVQRGRLEEAQHVFEELAAADVSDRVRLLRLAAGAAAARLVGDETMRLLDAAYEAALAVECDEAAADALGWSVIYATMAPGIMANPPAREVTEHRLAEAERRAPAGSPADATVMVASAAWLSDGDSEAESLGLRAADRAAAIGLPVAASAALDRVCGSRLHRRKYADALAAVTARGKLMDPLRLEASTAYAFNDYLLMGCEVSLSAGDLPGAAAYAERLISLPCYRDYVHPALARQLEVDVLAGDFAQAIRRGERFRTSWEQAGRHHASTLAVGTYALALAHGLLGNDTEREEWRTITKHLLVGRPLSLDGVETGWAPTLDAWLLLDSGEPEAARATLAVDLDHPLWSAWGTSLWRPWYAAAWAEAGALTQAPDLEQRLSSATAATHDNPVAAALVRRAAALATDDLEAVGELVTTFAELGATYQQRRSLQLAR</sequence>
<name>A0ABP6YDV3_9ACTN</name>
<evidence type="ECO:0000259" key="1">
    <source>
        <dbReference type="PROSITE" id="PS50043"/>
    </source>
</evidence>
<dbReference type="Proteomes" id="UP001501222">
    <property type="component" value="Unassembled WGS sequence"/>
</dbReference>
<dbReference type="EMBL" id="BAABAA010000008">
    <property type="protein sequence ID" value="GAA3580493.1"/>
    <property type="molecule type" value="Genomic_DNA"/>
</dbReference>
<dbReference type="InterPro" id="IPR027417">
    <property type="entry name" value="P-loop_NTPase"/>
</dbReference>
<dbReference type="SMART" id="SM00421">
    <property type="entry name" value="HTH_LUXR"/>
    <property type="match status" value="1"/>
</dbReference>
<proteinExistence type="predicted"/>
<dbReference type="InterPro" id="IPR041664">
    <property type="entry name" value="AAA_16"/>
</dbReference>
<dbReference type="PROSITE" id="PS50043">
    <property type="entry name" value="HTH_LUXR_2"/>
    <property type="match status" value="1"/>
</dbReference>
<dbReference type="SUPFAM" id="SSF52540">
    <property type="entry name" value="P-loop containing nucleoside triphosphate hydrolases"/>
    <property type="match status" value="1"/>
</dbReference>
<dbReference type="InterPro" id="IPR016032">
    <property type="entry name" value="Sig_transdc_resp-reg_C-effctor"/>
</dbReference>
<accession>A0ABP6YDV3</accession>